<dbReference type="Proteomes" id="UP000290289">
    <property type="component" value="Chromosome 16"/>
</dbReference>
<keyword evidence="2" id="KW-0808">Transferase</keyword>
<dbReference type="GO" id="GO:0008173">
    <property type="term" value="F:RNA methyltransferase activity"/>
    <property type="evidence" value="ECO:0007669"/>
    <property type="project" value="InterPro"/>
</dbReference>
<feature type="transmembrane region" description="Helical" evidence="3">
    <location>
        <begin position="224"/>
        <end position="246"/>
    </location>
</feature>
<dbReference type="PANTHER" id="PTHR43191:SF7">
    <property type="entry name" value="OBP33PEP LIKE PROTEIN"/>
    <property type="match status" value="1"/>
</dbReference>
<keyword evidence="3" id="KW-1133">Transmembrane helix</keyword>
<dbReference type="STRING" id="3750.A0A498HRK3"/>
<evidence type="ECO:0000256" key="1">
    <source>
        <dbReference type="ARBA" id="ARBA00022603"/>
    </source>
</evidence>
<keyword evidence="3" id="KW-0812">Transmembrane</keyword>
<accession>A0A498HRK3</accession>
<proteinExistence type="predicted"/>
<dbReference type="PANTHER" id="PTHR43191">
    <property type="entry name" value="RRNA METHYLTRANSFERASE 3"/>
    <property type="match status" value="1"/>
</dbReference>
<evidence type="ECO:0000313" key="6">
    <source>
        <dbReference type="Proteomes" id="UP000290289"/>
    </source>
</evidence>
<protein>
    <recommendedName>
        <fullName evidence="4">tRNA/rRNA methyltransferase SpoU type domain-containing protein</fullName>
    </recommendedName>
</protein>
<dbReference type="InterPro" id="IPR001537">
    <property type="entry name" value="SpoU_MeTrfase"/>
</dbReference>
<comment type="caution">
    <text evidence="5">The sequence shown here is derived from an EMBL/GenBank/DDBJ whole genome shotgun (WGS) entry which is preliminary data.</text>
</comment>
<dbReference type="Pfam" id="PF00588">
    <property type="entry name" value="SpoU_methylase"/>
    <property type="match status" value="1"/>
</dbReference>
<organism evidence="5 6">
    <name type="scientific">Malus domestica</name>
    <name type="common">Apple</name>
    <name type="synonym">Pyrus malus</name>
    <dbReference type="NCBI Taxonomy" id="3750"/>
    <lineage>
        <taxon>Eukaryota</taxon>
        <taxon>Viridiplantae</taxon>
        <taxon>Streptophyta</taxon>
        <taxon>Embryophyta</taxon>
        <taxon>Tracheophyta</taxon>
        <taxon>Spermatophyta</taxon>
        <taxon>Magnoliopsida</taxon>
        <taxon>eudicotyledons</taxon>
        <taxon>Gunneridae</taxon>
        <taxon>Pentapetalae</taxon>
        <taxon>rosids</taxon>
        <taxon>fabids</taxon>
        <taxon>Rosales</taxon>
        <taxon>Rosaceae</taxon>
        <taxon>Amygdaloideae</taxon>
        <taxon>Maleae</taxon>
        <taxon>Malus</taxon>
    </lineage>
</organism>
<evidence type="ECO:0000259" key="4">
    <source>
        <dbReference type="Pfam" id="PF00588"/>
    </source>
</evidence>
<keyword evidence="1" id="KW-0489">Methyltransferase</keyword>
<dbReference type="AlphaFoldDB" id="A0A498HRK3"/>
<evidence type="ECO:0000256" key="3">
    <source>
        <dbReference type="SAM" id="Phobius"/>
    </source>
</evidence>
<dbReference type="InterPro" id="IPR029026">
    <property type="entry name" value="tRNA_m1G_MTases_N"/>
</dbReference>
<dbReference type="Gene3D" id="3.40.1280.10">
    <property type="match status" value="1"/>
</dbReference>
<keyword evidence="3" id="KW-0472">Membrane</keyword>
<dbReference type="SUPFAM" id="SSF75217">
    <property type="entry name" value="alpha/beta knot"/>
    <property type="match status" value="1"/>
</dbReference>
<evidence type="ECO:0000313" key="5">
    <source>
        <dbReference type="EMBL" id="RXH72087.1"/>
    </source>
</evidence>
<evidence type="ECO:0000256" key="2">
    <source>
        <dbReference type="ARBA" id="ARBA00022679"/>
    </source>
</evidence>
<dbReference type="InterPro" id="IPR029028">
    <property type="entry name" value="Alpha/beta_knot_MTases"/>
</dbReference>
<dbReference type="GO" id="GO:0003723">
    <property type="term" value="F:RNA binding"/>
    <property type="evidence" value="ECO:0007669"/>
    <property type="project" value="InterPro"/>
</dbReference>
<dbReference type="GO" id="GO:0032259">
    <property type="term" value="P:methylation"/>
    <property type="evidence" value="ECO:0007669"/>
    <property type="project" value="UniProtKB-KW"/>
</dbReference>
<dbReference type="GO" id="GO:0006396">
    <property type="term" value="P:RNA processing"/>
    <property type="evidence" value="ECO:0007669"/>
    <property type="project" value="InterPro"/>
</dbReference>
<dbReference type="EMBL" id="RDQH01000342">
    <property type="protein sequence ID" value="RXH72087.1"/>
    <property type="molecule type" value="Genomic_DNA"/>
</dbReference>
<gene>
    <name evidence="5" type="ORF">DVH24_025588</name>
</gene>
<dbReference type="InterPro" id="IPR051259">
    <property type="entry name" value="rRNA_Methyltransferase"/>
</dbReference>
<reference evidence="5 6" key="1">
    <citation type="submission" date="2018-10" db="EMBL/GenBank/DDBJ databases">
        <title>A high-quality apple genome assembly.</title>
        <authorList>
            <person name="Hu J."/>
        </authorList>
    </citation>
    <scope>NUCLEOTIDE SEQUENCE [LARGE SCALE GENOMIC DNA]</scope>
    <source>
        <strain evidence="6">cv. HFTH1</strain>
        <tissue evidence="5">Young leaf</tissue>
    </source>
</reference>
<sequence>MEVECHVVVHNIAKRHNSATAFGVSELILVGRLEFNAFGSHGSTTYLRFRHFHALQDAQLYLKGTGLSAKELEICDFFVYIPQYGGGTASLNVTVAASIVLHQFGVWAGFPERTREGNKFIVAEKPEKQTRRSFCAETADSVIEERKCRKEFAANGFFDESGNENSSSNLLDGLFADEAKQQEKPQRTMRMALRYLLRAVQSPLLVKTGLRNWNKKTVPVGRSLMRLPAPVNVLSLALLFLVVVVLDLEEEPPIFWN</sequence>
<feature type="domain" description="tRNA/rRNA methyltransferase SpoU type" evidence="4">
    <location>
        <begin position="64"/>
        <end position="102"/>
    </location>
</feature>
<name>A0A498HRK3_MALDO</name>
<keyword evidence="6" id="KW-1185">Reference proteome</keyword>